<proteinExistence type="predicted"/>
<comment type="caution">
    <text evidence="1">The sequence shown here is derived from an EMBL/GenBank/DDBJ whole genome shotgun (WGS) entry which is preliminary data.</text>
</comment>
<gene>
    <name evidence="1" type="ORF">JG687_00018475</name>
</gene>
<dbReference type="Proteomes" id="UP000688947">
    <property type="component" value="Unassembled WGS sequence"/>
</dbReference>
<reference evidence="1" key="1">
    <citation type="submission" date="2021-01" db="EMBL/GenBank/DDBJ databases">
        <title>Phytophthora aleatoria, a newly-described species from Pinus radiata is distinct from Phytophthora cactorum isolates based on comparative genomics.</title>
        <authorList>
            <person name="Mcdougal R."/>
            <person name="Panda P."/>
            <person name="Williams N."/>
            <person name="Studholme D.J."/>
        </authorList>
    </citation>
    <scope>NUCLEOTIDE SEQUENCE</scope>
    <source>
        <strain evidence="1">NZFS 3830</strain>
    </source>
</reference>
<feature type="non-terminal residue" evidence="1">
    <location>
        <position position="101"/>
    </location>
</feature>
<evidence type="ECO:0000313" key="2">
    <source>
        <dbReference type="Proteomes" id="UP000688947"/>
    </source>
</evidence>
<organism evidence="1 2">
    <name type="scientific">Phytophthora cactorum</name>
    <dbReference type="NCBI Taxonomy" id="29920"/>
    <lineage>
        <taxon>Eukaryota</taxon>
        <taxon>Sar</taxon>
        <taxon>Stramenopiles</taxon>
        <taxon>Oomycota</taxon>
        <taxon>Peronosporomycetes</taxon>
        <taxon>Peronosporales</taxon>
        <taxon>Peronosporaceae</taxon>
        <taxon>Phytophthora</taxon>
    </lineage>
</organism>
<accession>A0A8T1TKL0</accession>
<sequence length="101" mass="11511">MVDHQPQQFVFEQGGLYLAFKTPIFATKLREIELLGGMWLDYRLRRPKRDQCFLGCCRTSQSVTSLLTIVSAAKTNSSGRGHCKKLEQVGVILMWVVSNYN</sequence>
<dbReference type="EMBL" id="JAENGZ010002561">
    <property type="protein sequence ID" value="KAG6943419.1"/>
    <property type="molecule type" value="Genomic_DNA"/>
</dbReference>
<dbReference type="AlphaFoldDB" id="A0A8T1TKL0"/>
<evidence type="ECO:0000313" key="1">
    <source>
        <dbReference type="EMBL" id="KAG6943419.1"/>
    </source>
</evidence>
<name>A0A8T1TKL0_9STRA</name>
<protein>
    <submittedName>
        <fullName evidence="1">Uncharacterized protein</fullName>
    </submittedName>
</protein>